<organism evidence="10 11">
    <name type="scientific">Streptodolium elevatio</name>
    <dbReference type="NCBI Taxonomy" id="3157996"/>
    <lineage>
        <taxon>Bacteria</taxon>
        <taxon>Bacillati</taxon>
        <taxon>Actinomycetota</taxon>
        <taxon>Actinomycetes</taxon>
        <taxon>Kitasatosporales</taxon>
        <taxon>Streptomycetaceae</taxon>
        <taxon>Streptodolium</taxon>
    </lineage>
</organism>
<evidence type="ECO:0000256" key="3">
    <source>
        <dbReference type="ARBA" id="ARBA00022679"/>
    </source>
</evidence>
<evidence type="ECO:0000313" key="10">
    <source>
        <dbReference type="EMBL" id="MEU8135211.1"/>
    </source>
</evidence>
<dbReference type="Pfam" id="PF09594">
    <property type="entry name" value="GT87"/>
    <property type="match status" value="1"/>
</dbReference>
<evidence type="ECO:0000256" key="6">
    <source>
        <dbReference type="ARBA" id="ARBA00023136"/>
    </source>
</evidence>
<keyword evidence="6 9" id="KW-0472">Membrane</keyword>
<evidence type="ECO:0000256" key="4">
    <source>
        <dbReference type="ARBA" id="ARBA00022692"/>
    </source>
</evidence>
<evidence type="ECO:0000256" key="9">
    <source>
        <dbReference type="SAM" id="Phobius"/>
    </source>
</evidence>
<evidence type="ECO:0000256" key="2">
    <source>
        <dbReference type="ARBA" id="ARBA00022475"/>
    </source>
</evidence>
<reference evidence="10 11" key="1">
    <citation type="submission" date="2024-06" db="EMBL/GenBank/DDBJ databases">
        <title>The Natural Products Discovery Center: Release of the First 8490 Sequenced Strains for Exploring Actinobacteria Biosynthetic Diversity.</title>
        <authorList>
            <person name="Kalkreuter E."/>
            <person name="Kautsar S.A."/>
            <person name="Yang D."/>
            <person name="Bader C.D."/>
            <person name="Teijaro C.N."/>
            <person name="Fluegel L."/>
            <person name="Davis C.M."/>
            <person name="Simpson J.R."/>
            <person name="Lauterbach L."/>
            <person name="Steele A.D."/>
            <person name="Gui C."/>
            <person name="Meng S."/>
            <person name="Li G."/>
            <person name="Viehrig K."/>
            <person name="Ye F."/>
            <person name="Su P."/>
            <person name="Kiefer A.F."/>
            <person name="Nichols A."/>
            <person name="Cepeda A.J."/>
            <person name="Yan W."/>
            <person name="Fan B."/>
            <person name="Jiang Y."/>
            <person name="Adhikari A."/>
            <person name="Zheng C.-J."/>
            <person name="Schuster L."/>
            <person name="Cowan T.M."/>
            <person name="Smanski M.J."/>
            <person name="Chevrette M.G."/>
            <person name="De Carvalho L.P.S."/>
            <person name="Shen B."/>
        </authorList>
    </citation>
    <scope>NUCLEOTIDE SEQUENCE [LARGE SCALE GENOMIC DNA]</scope>
    <source>
        <strain evidence="10 11">NPDC048946</strain>
    </source>
</reference>
<protein>
    <submittedName>
        <fullName evidence="10">Glycosyltransferase 87 family protein</fullName>
    </submittedName>
</protein>
<dbReference type="RefSeq" id="WP_358354707.1">
    <property type="nucleotide sequence ID" value="NZ_JBEZFP010000038.1"/>
</dbReference>
<feature type="transmembrane region" description="Helical" evidence="9">
    <location>
        <begin position="217"/>
        <end position="239"/>
    </location>
</feature>
<evidence type="ECO:0000256" key="8">
    <source>
        <dbReference type="SAM" id="MobiDB-lite"/>
    </source>
</evidence>
<dbReference type="InterPro" id="IPR018584">
    <property type="entry name" value="GT87"/>
</dbReference>
<evidence type="ECO:0000256" key="1">
    <source>
        <dbReference type="ARBA" id="ARBA00004651"/>
    </source>
</evidence>
<keyword evidence="4 9" id="KW-0812">Transmembrane</keyword>
<feature type="transmembrane region" description="Helical" evidence="9">
    <location>
        <begin position="360"/>
        <end position="380"/>
    </location>
</feature>
<comment type="similarity">
    <text evidence="7">Belongs to the glycosyltransferase 87 family.</text>
</comment>
<dbReference type="EMBL" id="JBEZFP010000038">
    <property type="protein sequence ID" value="MEU8135211.1"/>
    <property type="molecule type" value="Genomic_DNA"/>
</dbReference>
<feature type="transmembrane region" description="Helical" evidence="9">
    <location>
        <begin position="108"/>
        <end position="128"/>
    </location>
</feature>
<gene>
    <name evidence="10" type="ORF">AB0C36_17035</name>
</gene>
<evidence type="ECO:0000256" key="5">
    <source>
        <dbReference type="ARBA" id="ARBA00022989"/>
    </source>
</evidence>
<comment type="caution">
    <text evidence="10">The sequence shown here is derived from an EMBL/GenBank/DDBJ whole genome shotgun (WGS) entry which is preliminary data.</text>
</comment>
<feature type="transmembrane region" description="Helical" evidence="9">
    <location>
        <begin position="311"/>
        <end position="330"/>
    </location>
</feature>
<evidence type="ECO:0000256" key="7">
    <source>
        <dbReference type="ARBA" id="ARBA00024033"/>
    </source>
</evidence>
<feature type="transmembrane region" description="Helical" evidence="9">
    <location>
        <begin position="412"/>
        <end position="433"/>
    </location>
</feature>
<keyword evidence="3" id="KW-0808">Transferase</keyword>
<feature type="transmembrane region" description="Helical" evidence="9">
    <location>
        <begin position="275"/>
        <end position="299"/>
    </location>
</feature>
<accession>A0ABV3DHI3</accession>
<keyword evidence="11" id="KW-1185">Reference proteome</keyword>
<feature type="region of interest" description="Disordered" evidence="8">
    <location>
        <begin position="451"/>
        <end position="480"/>
    </location>
</feature>
<name>A0ABV3DHI3_9ACTN</name>
<sequence>MPDVSPRRPTRPRDARSTATRRLARAWAVLLGLSLFAYLALAATRPDQMWWLGDLRVYQAGGAAALDGGRGLYDLAVGTARLPFTYTPWAALTFSPLALLPWGAAKPLAVAGNLALLFAAAHLAWGLAGLAPVRARRRAAALTAAVLLWTEPVQETLRFGQVNLLLVTLILYDLSRPRGARFVGAGIGFAAGVKLTPAIFAVYLLATGRWREARTALATFTLTVLAGAVILPEASLRYWNGLFLDSGRMGPIELPGNQSLRGALVRLLGDTRPDAAVWVPVTLAVGAAGILLASALYRASAKIQDEATRRHGELAGVSVTALTGLLVSPVSWSHHWVWIVPGSVLMASAARGVRRNRLRLPAVLAAACALPVATAAPPSLRVELPRPVPTGIIWHVPYKGGRELRLPALEQLVASAYVLVGLLMMIMCAVILCRIGTHTWRSRVGGAEAGRVDVGHSRGKSPHVPAPRSQSDRDESLPIS</sequence>
<feature type="compositionally biased region" description="Basic and acidic residues" evidence="8">
    <location>
        <begin position="470"/>
        <end position="480"/>
    </location>
</feature>
<feature type="transmembrane region" description="Helical" evidence="9">
    <location>
        <begin position="336"/>
        <end position="353"/>
    </location>
</feature>
<dbReference type="Proteomes" id="UP001551482">
    <property type="component" value="Unassembled WGS sequence"/>
</dbReference>
<comment type="subcellular location">
    <subcellularLocation>
        <location evidence="1">Cell membrane</location>
        <topology evidence="1">Multi-pass membrane protein</topology>
    </subcellularLocation>
</comment>
<keyword evidence="5 9" id="KW-1133">Transmembrane helix</keyword>
<proteinExistence type="inferred from homology"/>
<keyword evidence="2" id="KW-1003">Cell membrane</keyword>
<evidence type="ECO:0000313" key="11">
    <source>
        <dbReference type="Proteomes" id="UP001551482"/>
    </source>
</evidence>
<feature type="transmembrane region" description="Helical" evidence="9">
    <location>
        <begin position="180"/>
        <end position="205"/>
    </location>
</feature>